<dbReference type="GO" id="GO:0003677">
    <property type="term" value="F:DNA binding"/>
    <property type="evidence" value="ECO:0007669"/>
    <property type="project" value="InterPro"/>
</dbReference>
<dbReference type="GO" id="GO:0008270">
    <property type="term" value="F:zinc ion binding"/>
    <property type="evidence" value="ECO:0007669"/>
    <property type="project" value="UniProtKB-KW"/>
</dbReference>
<dbReference type="GO" id="GO:0006351">
    <property type="term" value="P:DNA-templated transcription"/>
    <property type="evidence" value="ECO:0007669"/>
    <property type="project" value="InterPro"/>
</dbReference>
<keyword evidence="2 7" id="KW-0863">Zinc-finger</keyword>
<evidence type="ECO:0000259" key="8">
    <source>
        <dbReference type="PROSITE" id="PS50157"/>
    </source>
</evidence>
<dbReference type="STRING" id="1380566.A0A179G156"/>
<keyword evidence="1" id="KW-0479">Metal-binding</keyword>
<keyword evidence="5" id="KW-0804">Transcription</keyword>
<accession>A0A179G156</accession>
<evidence type="ECO:0000256" key="2">
    <source>
        <dbReference type="ARBA" id="ARBA00022771"/>
    </source>
</evidence>
<evidence type="ECO:0000256" key="7">
    <source>
        <dbReference type="PROSITE-ProRule" id="PRU00042"/>
    </source>
</evidence>
<dbReference type="InterPro" id="IPR036236">
    <property type="entry name" value="Znf_C2H2_sf"/>
</dbReference>
<keyword evidence="10" id="KW-1185">Reference proteome</keyword>
<dbReference type="AlphaFoldDB" id="A0A179G156"/>
<name>A0A179G156_METCM</name>
<dbReference type="Proteomes" id="UP000078397">
    <property type="component" value="Unassembled WGS sequence"/>
</dbReference>
<dbReference type="OrthoDB" id="10018191at2759"/>
<evidence type="ECO:0000313" key="9">
    <source>
        <dbReference type="EMBL" id="OAQ71427.1"/>
    </source>
</evidence>
<dbReference type="PANTHER" id="PTHR47660">
    <property type="entry name" value="TRANSCRIPTION FACTOR WITH C2H2 AND ZN(2)-CYS(6) DNA BINDING DOMAIN (EUROFUNG)-RELATED-RELATED"/>
    <property type="match status" value="1"/>
</dbReference>
<reference evidence="9 10" key="1">
    <citation type="journal article" date="2016" name="PLoS Pathog.">
        <title>Biosynthesis of antibiotic leucinostatins in bio-control fungus Purpureocillium lilacinum and their inhibition on phytophthora revealed by genome mining.</title>
        <authorList>
            <person name="Wang G."/>
            <person name="Liu Z."/>
            <person name="Lin R."/>
            <person name="Li E."/>
            <person name="Mao Z."/>
            <person name="Ling J."/>
            <person name="Yang Y."/>
            <person name="Yin W.B."/>
            <person name="Xie B."/>
        </authorList>
    </citation>
    <scope>NUCLEOTIDE SEQUENCE [LARGE SCALE GENOMIC DNA]</scope>
    <source>
        <strain evidence="9">170</strain>
    </source>
</reference>
<sequence length="741" mass="83283">MIQHNPKLRKRRRKTSKEERVCSICSQSFNKAEHLLRHIRSHTKEKPFECSACGRMYARQDTLLRHSRSHQPAQQDTLEKLAPEEHQYSHLNQSAPISPPNSRSIDGSSILETIIAEESSNQSPSTGTGLTTASDFAITSLDADGIRQCDLLPYWNFDHDPQRPYFDSLLSNDMDLGDLNMSLLNTATAESLPQVPCGDVSRGMRFILAPTAEPFTPDGSNVREPDSVIQRAWHTYCSNSSSGYVTPDPGQDQYAVDDDCHRDLVDKLQPRLQPGTLPSTSFLDLCVQAYLCHFHPLFPIIHAPSFRPHSQNGLLLLSMCSVGSLFIGSSRATAHGISMFERLHKAILSTWDTILSKSESVSHKAFQASVIGQMFGLLVGRPKDLMQVELFHGTMVVWARKLKLFRLKSLDADLALLEGLALEHTWKIWIRQEERRRTALGLLLLDAEIARLFHDKPVIRNLLHQLPVASSDEAFAAEDAISWRNIMLTESAHSLNIPNSWSCTTVQEAQLPDVRGTFGLYVLLQRIGASVSDNHESVSQEPERQLQHQNMLVLWHEKYRNTPMFLSQERYFMILWHSIFMLLNCDLDVLEIAAGRDGTDAMNTQKHAAEAWASSSQAQHCMAHSMLLQQQFEQIPLGSEPPLHAAACLYRCGIVWYCYARYGGTSPRGSESTEMPELEYLGIDGDGDGVLRDQVSVLLEKPLEATLLLIVDLLRRISHWKVADRFAATLLALVDDGQGLY</sequence>
<feature type="domain" description="C2H2-type" evidence="8">
    <location>
        <begin position="48"/>
        <end position="75"/>
    </location>
</feature>
<protein>
    <submittedName>
        <fullName evidence="9">Early growth response protein</fullName>
    </submittedName>
</protein>
<comment type="caution">
    <text evidence="9">The sequence shown here is derived from an EMBL/GenBank/DDBJ whole genome shotgun (WGS) entry which is preliminary data.</text>
</comment>
<dbReference type="RefSeq" id="XP_018147964.1">
    <property type="nucleotide sequence ID" value="XM_018283194.1"/>
</dbReference>
<dbReference type="SMART" id="SM00355">
    <property type="entry name" value="ZnF_C2H2"/>
    <property type="match status" value="2"/>
</dbReference>
<evidence type="ECO:0000256" key="3">
    <source>
        <dbReference type="ARBA" id="ARBA00022833"/>
    </source>
</evidence>
<dbReference type="PANTHER" id="PTHR47660:SF2">
    <property type="entry name" value="TRANSCRIPTION FACTOR WITH C2H2 AND ZN(2)-CYS(6) DNA BINDING DOMAIN (EUROFUNG)"/>
    <property type="match status" value="1"/>
</dbReference>
<dbReference type="FunFam" id="3.30.160.60:FF:000446">
    <property type="entry name" value="Zinc finger protein"/>
    <property type="match status" value="1"/>
</dbReference>
<dbReference type="InterPro" id="IPR007219">
    <property type="entry name" value="XnlR_reg_dom"/>
</dbReference>
<keyword evidence="6" id="KW-0539">Nucleus</keyword>
<keyword evidence="3" id="KW-0862">Zinc</keyword>
<evidence type="ECO:0000313" key="10">
    <source>
        <dbReference type="Proteomes" id="UP000078397"/>
    </source>
</evidence>
<dbReference type="PROSITE" id="PS00028">
    <property type="entry name" value="ZINC_FINGER_C2H2_1"/>
    <property type="match status" value="2"/>
</dbReference>
<dbReference type="KEGG" id="pchm:VFPPC_03725"/>
<evidence type="ECO:0000256" key="1">
    <source>
        <dbReference type="ARBA" id="ARBA00022723"/>
    </source>
</evidence>
<dbReference type="Gene3D" id="3.30.160.60">
    <property type="entry name" value="Classic Zinc Finger"/>
    <property type="match status" value="2"/>
</dbReference>
<dbReference type="EMBL" id="LSBJ02000002">
    <property type="protein sequence ID" value="OAQ71427.1"/>
    <property type="molecule type" value="Genomic_DNA"/>
</dbReference>
<dbReference type="GeneID" id="28847188"/>
<dbReference type="Pfam" id="PF04082">
    <property type="entry name" value="Fungal_trans"/>
    <property type="match status" value="1"/>
</dbReference>
<dbReference type="PROSITE" id="PS50157">
    <property type="entry name" value="ZINC_FINGER_C2H2_2"/>
    <property type="match status" value="2"/>
</dbReference>
<dbReference type="CDD" id="cd12148">
    <property type="entry name" value="fungal_TF_MHR"/>
    <property type="match status" value="1"/>
</dbReference>
<evidence type="ECO:0000256" key="6">
    <source>
        <dbReference type="ARBA" id="ARBA00023242"/>
    </source>
</evidence>
<proteinExistence type="predicted"/>
<keyword evidence="4" id="KW-0805">Transcription regulation</keyword>
<dbReference type="InterPro" id="IPR013087">
    <property type="entry name" value="Znf_C2H2_type"/>
</dbReference>
<organism evidence="9 10">
    <name type="scientific">Pochonia chlamydosporia 170</name>
    <dbReference type="NCBI Taxonomy" id="1380566"/>
    <lineage>
        <taxon>Eukaryota</taxon>
        <taxon>Fungi</taxon>
        <taxon>Dikarya</taxon>
        <taxon>Ascomycota</taxon>
        <taxon>Pezizomycotina</taxon>
        <taxon>Sordariomycetes</taxon>
        <taxon>Hypocreomycetidae</taxon>
        <taxon>Hypocreales</taxon>
        <taxon>Clavicipitaceae</taxon>
        <taxon>Pochonia</taxon>
    </lineage>
</organism>
<dbReference type="Pfam" id="PF00096">
    <property type="entry name" value="zf-C2H2"/>
    <property type="match status" value="2"/>
</dbReference>
<feature type="domain" description="C2H2-type" evidence="8">
    <location>
        <begin position="20"/>
        <end position="47"/>
    </location>
</feature>
<evidence type="ECO:0000256" key="4">
    <source>
        <dbReference type="ARBA" id="ARBA00023015"/>
    </source>
</evidence>
<gene>
    <name evidence="9" type="ORF">VFPPC_03725</name>
</gene>
<evidence type="ECO:0000256" key="5">
    <source>
        <dbReference type="ARBA" id="ARBA00023163"/>
    </source>
</evidence>
<dbReference type="SUPFAM" id="SSF57667">
    <property type="entry name" value="beta-beta-alpha zinc fingers"/>
    <property type="match status" value="1"/>
</dbReference>